<evidence type="ECO:0000313" key="11">
    <source>
        <dbReference type="EMBL" id="ACK81994.1"/>
    </source>
</evidence>
<feature type="transmembrane region" description="Helical" evidence="9">
    <location>
        <begin position="133"/>
        <end position="154"/>
    </location>
</feature>
<sequence length="172" mass="17895">MSTPSVGWARRVAPVAAVLVTAAAIDLVAKAVAEAWLVEGTVRGRVPFVDLSLSFNRGISFSLFPAHDPSSLALLLAIQGTLTCLVAGWALAASGGLERLGLAAIAGGAAGNFLDRLMDGAVTDYLDLHTGGIRWFTFNLADVWISAGVVLLLLEGLPGRRGRHLNVGEPIP</sequence>
<comment type="catalytic activity">
    <reaction evidence="9">
        <text>Release of signal peptides from bacterial membrane prolipoproteins. Hydrolyzes -Xaa-Yaa-Zaa-|-(S,diacylglyceryl)Cys-, in which Xaa is hydrophobic (preferably Leu), and Yaa (Ala or Ser) and Zaa (Gly or Ala) have small, neutral side chains.</text>
        <dbReference type="EC" id="3.4.23.36"/>
    </reaction>
</comment>
<comment type="pathway">
    <text evidence="9">Protein modification; lipoprotein biosynthesis (signal peptide cleavage).</text>
</comment>
<evidence type="ECO:0000256" key="8">
    <source>
        <dbReference type="ARBA" id="ARBA00023136"/>
    </source>
</evidence>
<dbReference type="AlphaFoldDB" id="B7KPB1"/>
<evidence type="ECO:0000256" key="5">
    <source>
        <dbReference type="ARBA" id="ARBA00022750"/>
    </source>
</evidence>
<evidence type="ECO:0000256" key="4">
    <source>
        <dbReference type="ARBA" id="ARBA00022692"/>
    </source>
</evidence>
<evidence type="ECO:0000256" key="9">
    <source>
        <dbReference type="HAMAP-Rule" id="MF_00161"/>
    </source>
</evidence>
<dbReference type="NCBIfam" id="TIGR00077">
    <property type="entry name" value="lspA"/>
    <property type="match status" value="1"/>
</dbReference>
<dbReference type="EC" id="3.4.23.36" evidence="9"/>
<feature type="active site" evidence="9">
    <location>
        <position position="124"/>
    </location>
</feature>
<proteinExistence type="inferred from homology"/>
<comment type="subcellular location">
    <subcellularLocation>
        <location evidence="9">Cell inner membrane</location>
        <topology evidence="9">Multi-pass membrane protein</topology>
    </subcellularLocation>
</comment>
<dbReference type="Proteomes" id="UP000002385">
    <property type="component" value="Chromosome"/>
</dbReference>
<keyword evidence="2 9" id="KW-1003">Cell membrane</keyword>
<keyword evidence="5 9" id="KW-0064">Aspartyl protease</keyword>
<dbReference type="GO" id="GO:0005886">
    <property type="term" value="C:plasma membrane"/>
    <property type="evidence" value="ECO:0007669"/>
    <property type="project" value="UniProtKB-SubCell"/>
</dbReference>
<keyword evidence="3 9" id="KW-0645">Protease</keyword>
<comment type="function">
    <text evidence="9">This protein specifically catalyzes the removal of signal peptides from prolipoproteins.</text>
</comment>
<feature type="transmembrane region" description="Helical" evidence="9">
    <location>
        <begin position="100"/>
        <end position="118"/>
    </location>
</feature>
<dbReference type="GO" id="GO:0006508">
    <property type="term" value="P:proteolysis"/>
    <property type="evidence" value="ECO:0007669"/>
    <property type="project" value="UniProtKB-KW"/>
</dbReference>
<keyword evidence="8 9" id="KW-0472">Membrane</keyword>
<evidence type="ECO:0000256" key="1">
    <source>
        <dbReference type="ARBA" id="ARBA00006139"/>
    </source>
</evidence>
<dbReference type="GO" id="GO:0004190">
    <property type="term" value="F:aspartic-type endopeptidase activity"/>
    <property type="evidence" value="ECO:0007669"/>
    <property type="project" value="UniProtKB-UniRule"/>
</dbReference>
<name>B7KPB1_METC4</name>
<evidence type="ECO:0000256" key="2">
    <source>
        <dbReference type="ARBA" id="ARBA00022475"/>
    </source>
</evidence>
<accession>B7KPB1</accession>
<keyword evidence="4 9" id="KW-0812">Transmembrane</keyword>
<feature type="transmembrane region" description="Helical" evidence="9">
    <location>
        <begin position="12"/>
        <end position="33"/>
    </location>
</feature>
<organism evidence="11 12">
    <name type="scientific">Methylorubrum extorquens (strain CM4 / NCIMB 13688)</name>
    <name type="common">Methylobacterium extorquens</name>
    <dbReference type="NCBI Taxonomy" id="440085"/>
    <lineage>
        <taxon>Bacteria</taxon>
        <taxon>Pseudomonadati</taxon>
        <taxon>Pseudomonadota</taxon>
        <taxon>Alphaproteobacteria</taxon>
        <taxon>Hyphomicrobiales</taxon>
        <taxon>Methylobacteriaceae</taxon>
        <taxon>Methylorubrum</taxon>
    </lineage>
</organism>
<dbReference type="KEGG" id="mch:Mchl_1095"/>
<dbReference type="PANTHER" id="PTHR33695">
    <property type="entry name" value="LIPOPROTEIN SIGNAL PEPTIDASE"/>
    <property type="match status" value="1"/>
</dbReference>
<comment type="similarity">
    <text evidence="1 9 10">Belongs to the peptidase A8 family.</text>
</comment>
<feature type="active site" evidence="9">
    <location>
        <position position="142"/>
    </location>
</feature>
<dbReference type="InterPro" id="IPR001872">
    <property type="entry name" value="Peptidase_A8"/>
</dbReference>
<dbReference type="HAMAP" id="MF_00161">
    <property type="entry name" value="LspA"/>
    <property type="match status" value="1"/>
</dbReference>
<evidence type="ECO:0000313" key="12">
    <source>
        <dbReference type="Proteomes" id="UP000002385"/>
    </source>
</evidence>
<dbReference type="HOGENOM" id="CLU_083252_4_3_5"/>
<protein>
    <recommendedName>
        <fullName evidence="9">Lipoprotein signal peptidase</fullName>
        <ecNumber evidence="9">3.4.23.36</ecNumber>
    </recommendedName>
    <alternativeName>
        <fullName evidence="9">Prolipoprotein signal peptidase</fullName>
    </alternativeName>
    <alternativeName>
        <fullName evidence="9">Signal peptidase II</fullName>
        <shortName evidence="9">SPase II</shortName>
    </alternativeName>
</protein>
<dbReference type="PRINTS" id="PR00781">
    <property type="entry name" value="LIPOSIGPTASE"/>
</dbReference>
<evidence type="ECO:0000256" key="3">
    <source>
        <dbReference type="ARBA" id="ARBA00022670"/>
    </source>
</evidence>
<dbReference type="PANTHER" id="PTHR33695:SF1">
    <property type="entry name" value="LIPOPROTEIN SIGNAL PEPTIDASE"/>
    <property type="match status" value="1"/>
</dbReference>
<dbReference type="Pfam" id="PF01252">
    <property type="entry name" value="Peptidase_A8"/>
    <property type="match status" value="1"/>
</dbReference>
<feature type="transmembrane region" description="Helical" evidence="9">
    <location>
        <begin position="72"/>
        <end position="93"/>
    </location>
</feature>
<evidence type="ECO:0000256" key="7">
    <source>
        <dbReference type="ARBA" id="ARBA00022989"/>
    </source>
</evidence>
<evidence type="ECO:0000256" key="6">
    <source>
        <dbReference type="ARBA" id="ARBA00022801"/>
    </source>
</evidence>
<reference evidence="12" key="1">
    <citation type="submission" date="2008-12" db="EMBL/GenBank/DDBJ databases">
        <title>Complete sequence of chromosome of Methylobacterium chloromethanicum CM4.</title>
        <authorList>
            <consortium name="US DOE Joint Genome Institute"/>
            <person name="Lucas S."/>
            <person name="Copeland A."/>
            <person name="Lapidus A."/>
            <person name="Glavina del Rio T."/>
            <person name="Dalin E."/>
            <person name="Tice H."/>
            <person name="Bruce D."/>
            <person name="Goodwin L."/>
            <person name="Pitluck S."/>
            <person name="Chertkov O."/>
            <person name="Brettin T."/>
            <person name="Detter J.C."/>
            <person name="Han C."/>
            <person name="Larimer F."/>
            <person name="Land M."/>
            <person name="Hauser L."/>
            <person name="Kyrpides N."/>
            <person name="Mikhailova N."/>
            <person name="Marx C."/>
            <person name="Richardson P."/>
        </authorList>
    </citation>
    <scope>NUCLEOTIDE SEQUENCE [LARGE SCALE GENOMIC DNA]</scope>
    <source>
        <strain evidence="12">CM4 / NCIMB 13688</strain>
    </source>
</reference>
<keyword evidence="9" id="KW-0997">Cell inner membrane</keyword>
<keyword evidence="6 9" id="KW-0378">Hydrolase</keyword>
<keyword evidence="11" id="KW-0449">Lipoprotein</keyword>
<reference evidence="11 12" key="2">
    <citation type="journal article" date="2012" name="J. Bacteriol.">
        <title>Complete genome sequences of six strains of the genus Methylobacterium.</title>
        <authorList>
            <person name="Marx C.J."/>
            <person name="Bringel F."/>
            <person name="Chistoserdova L."/>
            <person name="Moulin L."/>
            <person name="Farhan Ul Haque M."/>
            <person name="Fleischman D.E."/>
            <person name="Gruffaz C."/>
            <person name="Jourand P."/>
            <person name="Knief C."/>
            <person name="Lee M.C."/>
            <person name="Muller E.E."/>
            <person name="Nadalig T."/>
            <person name="Peyraud R."/>
            <person name="Roselli S."/>
            <person name="Russ L."/>
            <person name="Goodwin L.A."/>
            <person name="Ivanova N."/>
            <person name="Kyrpides N."/>
            <person name="Lajus A."/>
            <person name="Land M.L."/>
            <person name="Medigue C."/>
            <person name="Mikhailova N."/>
            <person name="Nolan M."/>
            <person name="Woyke T."/>
            <person name="Stolyar S."/>
            <person name="Vorholt J.A."/>
            <person name="Vuilleumier S."/>
        </authorList>
    </citation>
    <scope>NUCLEOTIDE SEQUENCE [LARGE SCALE GENOMIC DNA]</scope>
    <source>
        <strain evidence="12">CM4 / NCIMB 13688</strain>
    </source>
</reference>
<evidence type="ECO:0000256" key="10">
    <source>
        <dbReference type="RuleBase" id="RU004181"/>
    </source>
</evidence>
<keyword evidence="7 9" id="KW-1133">Transmembrane helix</keyword>
<dbReference type="EMBL" id="CP001298">
    <property type="protein sequence ID" value="ACK81994.1"/>
    <property type="molecule type" value="Genomic_DNA"/>
</dbReference>
<gene>
    <name evidence="9" type="primary">lspA</name>
    <name evidence="11" type="ordered locus">Mchl_1095</name>
</gene>
<dbReference type="UniPathway" id="UPA00665"/>